<comment type="caution">
    <text evidence="6">The sequence shown here is derived from an EMBL/GenBank/DDBJ whole genome shotgun (WGS) entry which is preliminary data.</text>
</comment>
<dbReference type="SUPFAM" id="SSF48008">
    <property type="entry name" value="GntR ligand-binding domain-like"/>
    <property type="match status" value="1"/>
</dbReference>
<dbReference type="InterPro" id="IPR011711">
    <property type="entry name" value="GntR_C"/>
</dbReference>
<sequence>MQPNEFSQQASAHRIDRPIPLRERVRQSMQELIISRQLAPGQHLVESELAEMLGVSRQPIREALQLLNSEGWVELHPGYGAFVHSPTVTEVDDLLAVRSALEAESARLAANRVDADGIAHLRKLCADGQAALERDDIDSMVNANAELHRYITELSGNRVLLDFVSQVDRRVRWYYTPIARNRGQHSWQEHARLVDALEAGDADTASRIMREHTERTRQIYLEEHAEDGQDGEQAEQPAKPRTRRRRTVRTTAS</sequence>
<dbReference type="GO" id="GO:0003700">
    <property type="term" value="F:DNA-binding transcription factor activity"/>
    <property type="evidence" value="ECO:0007669"/>
    <property type="project" value="InterPro"/>
</dbReference>
<dbReference type="Gene3D" id="1.20.120.530">
    <property type="entry name" value="GntR ligand-binding domain-like"/>
    <property type="match status" value="1"/>
</dbReference>
<keyword evidence="1" id="KW-0805">Transcription regulation</keyword>
<dbReference type="PROSITE" id="PS50949">
    <property type="entry name" value="HTH_GNTR"/>
    <property type="match status" value="1"/>
</dbReference>
<evidence type="ECO:0000313" key="6">
    <source>
        <dbReference type="EMBL" id="MBA0128320.1"/>
    </source>
</evidence>
<accession>A0A838AGL4</accession>
<evidence type="ECO:0000259" key="5">
    <source>
        <dbReference type="PROSITE" id="PS50949"/>
    </source>
</evidence>
<evidence type="ECO:0000256" key="3">
    <source>
        <dbReference type="ARBA" id="ARBA00023163"/>
    </source>
</evidence>
<reference evidence="6 7" key="1">
    <citation type="submission" date="2020-07" db="EMBL/GenBank/DDBJ databases">
        <title>Genome of Haloechinothrix sp.</title>
        <authorList>
            <person name="Tang S.-K."/>
            <person name="Yang L."/>
            <person name="Zhu W.-Y."/>
        </authorList>
    </citation>
    <scope>NUCLEOTIDE SEQUENCE [LARGE SCALE GENOMIC DNA]</scope>
    <source>
        <strain evidence="6 7">YIM 98757</strain>
    </source>
</reference>
<evidence type="ECO:0000256" key="4">
    <source>
        <dbReference type="SAM" id="MobiDB-lite"/>
    </source>
</evidence>
<feature type="domain" description="HTH gntR-type" evidence="5">
    <location>
        <begin position="19"/>
        <end position="86"/>
    </location>
</feature>
<dbReference type="InterPro" id="IPR036388">
    <property type="entry name" value="WH-like_DNA-bd_sf"/>
</dbReference>
<dbReference type="PANTHER" id="PTHR43537:SF45">
    <property type="entry name" value="GNTR FAMILY REGULATORY PROTEIN"/>
    <property type="match status" value="1"/>
</dbReference>
<dbReference type="EMBL" id="JACCKD010000013">
    <property type="protein sequence ID" value="MBA0128320.1"/>
    <property type="molecule type" value="Genomic_DNA"/>
</dbReference>
<name>A0A838AGL4_9PSEU</name>
<gene>
    <name evidence="6" type="ORF">H0B56_22475</name>
</gene>
<dbReference type="Pfam" id="PF00392">
    <property type="entry name" value="GntR"/>
    <property type="match status" value="1"/>
</dbReference>
<dbReference type="SMART" id="SM00345">
    <property type="entry name" value="HTH_GNTR"/>
    <property type="match status" value="1"/>
</dbReference>
<dbReference type="SMART" id="SM00895">
    <property type="entry name" value="FCD"/>
    <property type="match status" value="1"/>
</dbReference>
<organism evidence="6 7">
    <name type="scientific">Haloechinothrix aidingensis</name>
    <dbReference type="NCBI Taxonomy" id="2752311"/>
    <lineage>
        <taxon>Bacteria</taxon>
        <taxon>Bacillati</taxon>
        <taxon>Actinomycetota</taxon>
        <taxon>Actinomycetes</taxon>
        <taxon>Pseudonocardiales</taxon>
        <taxon>Pseudonocardiaceae</taxon>
        <taxon>Haloechinothrix</taxon>
    </lineage>
</organism>
<dbReference type="CDD" id="cd07377">
    <property type="entry name" value="WHTH_GntR"/>
    <property type="match status" value="1"/>
</dbReference>
<protein>
    <submittedName>
        <fullName evidence="6">GntR family transcriptional regulator</fullName>
    </submittedName>
</protein>
<keyword evidence="3" id="KW-0804">Transcription</keyword>
<dbReference type="InterPro" id="IPR008920">
    <property type="entry name" value="TF_FadR/GntR_C"/>
</dbReference>
<keyword evidence="2" id="KW-0238">DNA-binding</keyword>
<evidence type="ECO:0000313" key="7">
    <source>
        <dbReference type="Proteomes" id="UP000582974"/>
    </source>
</evidence>
<evidence type="ECO:0000256" key="1">
    <source>
        <dbReference type="ARBA" id="ARBA00023015"/>
    </source>
</evidence>
<dbReference type="PANTHER" id="PTHR43537">
    <property type="entry name" value="TRANSCRIPTIONAL REGULATOR, GNTR FAMILY"/>
    <property type="match status" value="1"/>
</dbReference>
<dbReference type="InterPro" id="IPR036390">
    <property type="entry name" value="WH_DNA-bd_sf"/>
</dbReference>
<dbReference type="Gene3D" id="1.10.10.10">
    <property type="entry name" value="Winged helix-like DNA-binding domain superfamily/Winged helix DNA-binding domain"/>
    <property type="match status" value="1"/>
</dbReference>
<dbReference type="Pfam" id="PF07729">
    <property type="entry name" value="FCD"/>
    <property type="match status" value="1"/>
</dbReference>
<dbReference type="SUPFAM" id="SSF46785">
    <property type="entry name" value="Winged helix' DNA-binding domain"/>
    <property type="match status" value="1"/>
</dbReference>
<feature type="region of interest" description="Disordered" evidence="4">
    <location>
        <begin position="222"/>
        <end position="253"/>
    </location>
</feature>
<dbReference type="AlphaFoldDB" id="A0A838AGL4"/>
<dbReference type="Proteomes" id="UP000582974">
    <property type="component" value="Unassembled WGS sequence"/>
</dbReference>
<dbReference type="GO" id="GO:0003677">
    <property type="term" value="F:DNA binding"/>
    <property type="evidence" value="ECO:0007669"/>
    <property type="project" value="UniProtKB-KW"/>
</dbReference>
<proteinExistence type="predicted"/>
<dbReference type="PRINTS" id="PR00035">
    <property type="entry name" value="HTHGNTR"/>
</dbReference>
<dbReference type="InterPro" id="IPR000524">
    <property type="entry name" value="Tscrpt_reg_HTH_GntR"/>
</dbReference>
<evidence type="ECO:0000256" key="2">
    <source>
        <dbReference type="ARBA" id="ARBA00023125"/>
    </source>
</evidence>
<keyword evidence="7" id="KW-1185">Reference proteome</keyword>
<feature type="compositionally biased region" description="Basic residues" evidence="4">
    <location>
        <begin position="240"/>
        <end position="253"/>
    </location>
</feature>
<dbReference type="RefSeq" id="WP_180895125.1">
    <property type="nucleotide sequence ID" value="NZ_JACCKD010000013.1"/>
</dbReference>